<organism evidence="1 2">
    <name type="scientific">Candidatus Zambryskibacteria bacterium RIFCSPHIGHO2_01_FULL_49_18</name>
    <dbReference type="NCBI Taxonomy" id="1802740"/>
    <lineage>
        <taxon>Bacteria</taxon>
        <taxon>Candidatus Zambryskiibacteriota</taxon>
    </lineage>
</organism>
<dbReference type="InterPro" id="IPR013783">
    <property type="entry name" value="Ig-like_fold"/>
</dbReference>
<evidence type="ECO:0000313" key="1">
    <source>
        <dbReference type="EMBL" id="OHA91520.1"/>
    </source>
</evidence>
<evidence type="ECO:0000313" key="2">
    <source>
        <dbReference type="Proteomes" id="UP000178612"/>
    </source>
</evidence>
<evidence type="ECO:0008006" key="3">
    <source>
        <dbReference type="Google" id="ProtNLM"/>
    </source>
</evidence>
<accession>A0A1G2T2J9</accession>
<protein>
    <recommendedName>
        <fullName evidence="3">Bacterial Ig domain-containing protein</fullName>
    </recommendedName>
</protein>
<dbReference type="AlphaFoldDB" id="A0A1G2T2J9"/>
<dbReference type="Proteomes" id="UP000178612">
    <property type="component" value="Unassembled WGS sequence"/>
</dbReference>
<name>A0A1G2T2J9_9BACT</name>
<reference evidence="1 2" key="1">
    <citation type="journal article" date="2016" name="Nat. Commun.">
        <title>Thousands of microbial genomes shed light on interconnected biogeochemical processes in an aquifer system.</title>
        <authorList>
            <person name="Anantharaman K."/>
            <person name="Brown C.T."/>
            <person name="Hug L.A."/>
            <person name="Sharon I."/>
            <person name="Castelle C.J."/>
            <person name="Probst A.J."/>
            <person name="Thomas B.C."/>
            <person name="Singh A."/>
            <person name="Wilkins M.J."/>
            <person name="Karaoz U."/>
            <person name="Brodie E.L."/>
            <person name="Williams K.H."/>
            <person name="Hubbard S.S."/>
            <person name="Banfield J.F."/>
        </authorList>
    </citation>
    <scope>NUCLEOTIDE SEQUENCE [LARGE SCALE GENOMIC DNA]</scope>
</reference>
<dbReference type="Gene3D" id="2.60.40.10">
    <property type="entry name" value="Immunoglobulins"/>
    <property type="match status" value="1"/>
</dbReference>
<dbReference type="EMBL" id="MHVJ01000011">
    <property type="protein sequence ID" value="OHA91520.1"/>
    <property type="molecule type" value="Genomic_DNA"/>
</dbReference>
<proteinExistence type="predicted"/>
<gene>
    <name evidence="1" type="ORF">A2758_00165</name>
</gene>
<comment type="caution">
    <text evidence="1">The sequence shown here is derived from an EMBL/GenBank/DDBJ whole genome shotgun (WGS) entry which is preliminary data.</text>
</comment>
<sequence>MKINLGVRQWILAVLFLLLATYILFQARFIIFGPEIVIENPRDGERLASTLVLMKGRTENIAGISLNDRQIFTDEKGFWEEKLLVSPGASIMTVRVHDRFGRKREKSVRVIYNP</sequence>